<dbReference type="InterPro" id="IPR014001">
    <property type="entry name" value="Helicase_ATP-bd"/>
</dbReference>
<dbReference type="GO" id="GO:0043138">
    <property type="term" value="F:3'-5' DNA helicase activity"/>
    <property type="evidence" value="ECO:0007669"/>
    <property type="project" value="UniProtKB-EC"/>
</dbReference>
<keyword evidence="4 15" id="KW-0227">DNA damage</keyword>
<dbReference type="InterPro" id="IPR004609">
    <property type="entry name" value="ATP-dep_DNA_helicase_RecG"/>
</dbReference>
<dbReference type="CDD" id="cd17992">
    <property type="entry name" value="DEXHc_RecG"/>
    <property type="match status" value="1"/>
</dbReference>
<dbReference type="SUPFAM" id="SSF52540">
    <property type="entry name" value="P-loop containing nucleoside triphosphate hydrolases"/>
    <property type="match status" value="2"/>
</dbReference>
<dbReference type="Gene3D" id="2.40.50.140">
    <property type="entry name" value="Nucleic acid-binding proteins"/>
    <property type="match status" value="1"/>
</dbReference>
<keyword evidence="10 15" id="KW-0234">DNA repair</keyword>
<dbReference type="Proteomes" id="UP000260664">
    <property type="component" value="Unassembled WGS sequence"/>
</dbReference>
<dbReference type="CDD" id="cd04488">
    <property type="entry name" value="RecG_wedge_OBF"/>
    <property type="match status" value="1"/>
</dbReference>
<keyword evidence="9 15" id="KW-0233">DNA recombination</keyword>
<evidence type="ECO:0000259" key="16">
    <source>
        <dbReference type="PROSITE" id="PS51192"/>
    </source>
</evidence>
<dbReference type="GO" id="GO:0006310">
    <property type="term" value="P:DNA recombination"/>
    <property type="evidence" value="ECO:0007669"/>
    <property type="project" value="UniProtKB-UniRule"/>
</dbReference>
<dbReference type="NCBIfam" id="NF008165">
    <property type="entry name" value="PRK10917.1-3"/>
    <property type="match status" value="1"/>
</dbReference>
<dbReference type="PANTHER" id="PTHR47964">
    <property type="entry name" value="ATP-DEPENDENT DNA HELICASE HOMOLOG RECG, CHLOROPLASTIC"/>
    <property type="match status" value="1"/>
</dbReference>
<dbReference type="GO" id="GO:0006281">
    <property type="term" value="P:DNA repair"/>
    <property type="evidence" value="ECO:0007669"/>
    <property type="project" value="UniProtKB-UniRule"/>
</dbReference>
<comment type="caution">
    <text evidence="18">The sequence shown here is derived from an EMBL/GenBank/DDBJ whole genome shotgun (WGS) entry which is preliminary data.</text>
</comment>
<dbReference type="NCBIfam" id="TIGR00643">
    <property type="entry name" value="recG"/>
    <property type="match status" value="1"/>
</dbReference>
<proteinExistence type="inferred from homology"/>
<dbReference type="Gene3D" id="3.40.50.300">
    <property type="entry name" value="P-loop containing nucleotide triphosphate hydrolases"/>
    <property type="match status" value="2"/>
</dbReference>
<organism evidence="18 19">
    <name type="scientific">Dorea formicigenerans</name>
    <dbReference type="NCBI Taxonomy" id="39486"/>
    <lineage>
        <taxon>Bacteria</taxon>
        <taxon>Bacillati</taxon>
        <taxon>Bacillota</taxon>
        <taxon>Clostridia</taxon>
        <taxon>Lachnospirales</taxon>
        <taxon>Lachnospiraceae</taxon>
        <taxon>Dorea</taxon>
    </lineage>
</organism>
<evidence type="ECO:0000256" key="13">
    <source>
        <dbReference type="ARBA" id="ARBA00034808"/>
    </source>
</evidence>
<evidence type="ECO:0000256" key="11">
    <source>
        <dbReference type="ARBA" id="ARBA00023235"/>
    </source>
</evidence>
<evidence type="ECO:0000256" key="1">
    <source>
        <dbReference type="ARBA" id="ARBA00007504"/>
    </source>
</evidence>
<accession>A0A3E4F9Q3</accession>
<gene>
    <name evidence="18" type="ORF">DXD84_02655</name>
</gene>
<dbReference type="Pfam" id="PF19833">
    <property type="entry name" value="RecG_dom3_C"/>
    <property type="match status" value="1"/>
</dbReference>
<dbReference type="InterPro" id="IPR033454">
    <property type="entry name" value="RecG_wedge"/>
</dbReference>
<dbReference type="GO" id="GO:0016887">
    <property type="term" value="F:ATP hydrolysis activity"/>
    <property type="evidence" value="ECO:0007669"/>
    <property type="project" value="RHEA"/>
</dbReference>
<evidence type="ECO:0000256" key="2">
    <source>
        <dbReference type="ARBA" id="ARBA00017846"/>
    </source>
</evidence>
<dbReference type="SMART" id="SM00490">
    <property type="entry name" value="HELICc"/>
    <property type="match status" value="1"/>
</dbReference>
<comment type="function">
    <text evidence="15">Plays a critical role in recombination and DNA repair. Helps process Holliday junction intermediates to mature products by catalyzing branch migration. Has replication fork regression activity, unwinds stalled or blocked replication forks to make a HJ that can be resolved. Has a DNA unwinding activity characteristic of a DNA helicase with 3'-5' polarity.</text>
</comment>
<dbReference type="Pfam" id="PF00271">
    <property type="entry name" value="Helicase_C"/>
    <property type="match status" value="1"/>
</dbReference>
<evidence type="ECO:0000256" key="5">
    <source>
        <dbReference type="ARBA" id="ARBA00022801"/>
    </source>
</evidence>
<dbReference type="GO" id="GO:0005524">
    <property type="term" value="F:ATP binding"/>
    <property type="evidence" value="ECO:0007669"/>
    <property type="project" value="UniProtKB-KW"/>
</dbReference>
<dbReference type="InterPro" id="IPR001650">
    <property type="entry name" value="Helicase_C-like"/>
</dbReference>
<comment type="similarity">
    <text evidence="1 15">Belongs to the helicase family. RecG subfamily.</text>
</comment>
<protein>
    <recommendedName>
        <fullName evidence="2 15">ATP-dependent DNA helicase RecG</fullName>
        <ecNumber evidence="13 15">5.6.2.4</ecNumber>
    </recommendedName>
</protein>
<keyword evidence="3 15" id="KW-0547">Nucleotide-binding</keyword>
<evidence type="ECO:0000256" key="4">
    <source>
        <dbReference type="ARBA" id="ARBA00022763"/>
    </source>
</evidence>
<evidence type="ECO:0000256" key="15">
    <source>
        <dbReference type="RuleBase" id="RU363016"/>
    </source>
</evidence>
<dbReference type="AlphaFoldDB" id="A0A3E4F9Q3"/>
<evidence type="ECO:0000256" key="10">
    <source>
        <dbReference type="ARBA" id="ARBA00023204"/>
    </source>
</evidence>
<feature type="domain" description="Helicase ATP-binding" evidence="16">
    <location>
        <begin position="272"/>
        <end position="435"/>
    </location>
</feature>
<dbReference type="InterPro" id="IPR012340">
    <property type="entry name" value="NA-bd_OB-fold"/>
</dbReference>
<comment type="catalytic activity">
    <reaction evidence="14 15">
        <text>ATP + H2O = ADP + phosphate + H(+)</text>
        <dbReference type="Rhea" id="RHEA:13065"/>
        <dbReference type="ChEBI" id="CHEBI:15377"/>
        <dbReference type="ChEBI" id="CHEBI:15378"/>
        <dbReference type="ChEBI" id="CHEBI:30616"/>
        <dbReference type="ChEBI" id="CHEBI:43474"/>
        <dbReference type="ChEBI" id="CHEBI:456216"/>
        <dbReference type="EC" id="5.6.2.4"/>
    </reaction>
</comment>
<name>A0A3E4F9Q3_9FIRM</name>
<feature type="domain" description="Helicase C-terminal" evidence="17">
    <location>
        <begin position="454"/>
        <end position="614"/>
    </location>
</feature>
<dbReference type="Pfam" id="PF17191">
    <property type="entry name" value="RecG_wedge"/>
    <property type="match status" value="1"/>
</dbReference>
<dbReference type="PROSITE" id="PS51192">
    <property type="entry name" value="HELICASE_ATP_BIND_1"/>
    <property type="match status" value="1"/>
</dbReference>
<dbReference type="InterPro" id="IPR011545">
    <property type="entry name" value="DEAD/DEAH_box_helicase_dom"/>
</dbReference>
<dbReference type="RefSeq" id="WP_117494344.1">
    <property type="nucleotide sequence ID" value="NZ_QSOI01000002.1"/>
</dbReference>
<dbReference type="EMBL" id="QSOI01000002">
    <property type="protein sequence ID" value="RGI86331.1"/>
    <property type="molecule type" value="Genomic_DNA"/>
</dbReference>
<evidence type="ECO:0000256" key="7">
    <source>
        <dbReference type="ARBA" id="ARBA00022840"/>
    </source>
</evidence>
<keyword evidence="6 15" id="KW-0347">Helicase</keyword>
<keyword evidence="8" id="KW-0238">DNA-binding</keyword>
<dbReference type="PANTHER" id="PTHR47964:SF1">
    <property type="entry name" value="ATP-DEPENDENT DNA HELICASE HOMOLOG RECG, CHLOROPLASTIC"/>
    <property type="match status" value="1"/>
</dbReference>
<sequence length="676" mass="76497">MIEQSKIHEIKGVGEKTEKLFAKLGIYTVGDLLRYYPRNYDVYEEAVPIAEVEDGRTVTVTGMIFGRVQVGGSRNLQVTTIHVKDLTGTIKAVWFRMPFLKNTLAGGGQITLRGRAVNRRDGLVLEHPEIFYPSEKYEEKLYTLQPIYNLTAGLTNNAISKAVKQVVESLDLTKEHLPEEIRLHYQLAEYNYAIRGIHFPEDKEVFYHARERLVFEEFLQFILAIRKLKDSNSRMDNEYVIPLDLRTEEFQKALPFELTGAQQNVWREIQQDMASEHAMSRLVQGDVGSGKTIVAVLALLNTALKGYQAAMMAPTEVLARQHYESITSLFEAYNIPIKVVLLTGSMTAKEKRRAYDRIECGLAKIIVGTHALIQDAVYYDNLALVVTDEQHRFGVKQRESFAKKGGVPHVLVMSATPIPRTLAIILYGDLDISVIDELPANRLPIKNCVVDTSYRQTAYTFMKKQIAEGRQCYIICPMVEESEAMEAENVTDYSRMLQEEMGTQIVVDHLHGKMKQAAKDEIMERFGRNEIQILVSTTVIEVGIDVPNATVMMIENAERFGLAQLHQLRGRVGRGKYQSYCIFMTGSKAKETKKRLEILNKTNDGFKIASEDLKLRGPGDLFGIRQSGLMDFGLGDIYQDAAILQKANEAAEWLLKNNPEYVQQIPDYEGTSSVII</sequence>
<evidence type="ECO:0000256" key="8">
    <source>
        <dbReference type="ARBA" id="ARBA00023125"/>
    </source>
</evidence>
<evidence type="ECO:0000259" key="17">
    <source>
        <dbReference type="PROSITE" id="PS51194"/>
    </source>
</evidence>
<evidence type="ECO:0000256" key="9">
    <source>
        <dbReference type="ARBA" id="ARBA00023172"/>
    </source>
</evidence>
<dbReference type="InterPro" id="IPR027417">
    <property type="entry name" value="P-loop_NTPase"/>
</dbReference>
<evidence type="ECO:0000313" key="19">
    <source>
        <dbReference type="Proteomes" id="UP000260664"/>
    </source>
</evidence>
<dbReference type="Pfam" id="PF00270">
    <property type="entry name" value="DEAD"/>
    <property type="match status" value="1"/>
</dbReference>
<dbReference type="Gene3D" id="1.10.150.20">
    <property type="entry name" value="5' to 3' exonuclease, C-terminal subdomain"/>
    <property type="match status" value="1"/>
</dbReference>
<evidence type="ECO:0000256" key="3">
    <source>
        <dbReference type="ARBA" id="ARBA00022741"/>
    </source>
</evidence>
<evidence type="ECO:0000256" key="14">
    <source>
        <dbReference type="ARBA" id="ARBA00048988"/>
    </source>
</evidence>
<keyword evidence="7 15" id="KW-0067">ATP-binding</keyword>
<dbReference type="PROSITE" id="PS51194">
    <property type="entry name" value="HELICASE_CTER"/>
    <property type="match status" value="1"/>
</dbReference>
<comment type="catalytic activity">
    <reaction evidence="12 15">
        <text>Couples ATP hydrolysis with the unwinding of duplex DNA by translocating in the 3'-5' direction.</text>
        <dbReference type="EC" id="5.6.2.4"/>
    </reaction>
</comment>
<reference evidence="18 19" key="1">
    <citation type="submission" date="2018-08" db="EMBL/GenBank/DDBJ databases">
        <title>A genome reference for cultivated species of the human gut microbiota.</title>
        <authorList>
            <person name="Zou Y."/>
            <person name="Xue W."/>
            <person name="Luo G."/>
        </authorList>
    </citation>
    <scope>NUCLEOTIDE SEQUENCE [LARGE SCALE GENOMIC DNA]</scope>
    <source>
        <strain evidence="18 19">TM09-19AC</strain>
    </source>
</reference>
<dbReference type="EC" id="5.6.2.4" evidence="13 15"/>
<dbReference type="GO" id="GO:0003677">
    <property type="term" value="F:DNA binding"/>
    <property type="evidence" value="ECO:0007669"/>
    <property type="project" value="UniProtKB-KW"/>
</dbReference>
<evidence type="ECO:0000256" key="12">
    <source>
        <dbReference type="ARBA" id="ARBA00034617"/>
    </source>
</evidence>
<evidence type="ECO:0000313" key="18">
    <source>
        <dbReference type="EMBL" id="RGI86331.1"/>
    </source>
</evidence>
<dbReference type="SUPFAM" id="SSF50249">
    <property type="entry name" value="Nucleic acid-binding proteins"/>
    <property type="match status" value="1"/>
</dbReference>
<dbReference type="NCBIfam" id="NF008168">
    <property type="entry name" value="PRK10917.2-2"/>
    <property type="match status" value="1"/>
</dbReference>
<dbReference type="SMART" id="SM00487">
    <property type="entry name" value="DEXDc"/>
    <property type="match status" value="1"/>
</dbReference>
<keyword evidence="11" id="KW-0413">Isomerase</keyword>
<keyword evidence="5 15" id="KW-0378">Hydrolase</keyword>
<dbReference type="InterPro" id="IPR047112">
    <property type="entry name" value="RecG/Mfd"/>
</dbReference>
<dbReference type="InterPro" id="IPR045562">
    <property type="entry name" value="RecG_dom3_C"/>
</dbReference>
<evidence type="ECO:0000256" key="6">
    <source>
        <dbReference type="ARBA" id="ARBA00022806"/>
    </source>
</evidence>